<dbReference type="Pfam" id="PF03922">
    <property type="entry name" value="OmpW"/>
    <property type="match status" value="1"/>
</dbReference>
<dbReference type="EMBL" id="LDSL01000038">
    <property type="protein sequence ID" value="KTT24827.1"/>
    <property type="molecule type" value="Genomic_DNA"/>
</dbReference>
<dbReference type="Gene3D" id="2.40.160.20">
    <property type="match status" value="1"/>
</dbReference>
<proteinExistence type="predicted"/>
<dbReference type="InterPro" id="IPR011250">
    <property type="entry name" value="OMP/PagP_B-barrel"/>
</dbReference>
<sequence length="220" mass="23055">MTPHPLRAILIAAAAAAALPALAQDSPWSVRAGVAAIRFSPDSTIELPTGVPVPGAAVGVKNNTAAALEIGYELAHDWTLRFAMGNPPTTTLSAAGTLPPAPTGTLGKIRYAPAMLTLTYGFGDLGPIRPYVGAGVNYTWVMKETDGDIARLKADNAWGSVLQAGFDVPLSRQWSLFFDARKVFVKTQARGVVPAVGNVPGSARIKLDPAIYVVGVGYRF</sequence>
<evidence type="ECO:0000256" key="2">
    <source>
        <dbReference type="SAM" id="SignalP"/>
    </source>
</evidence>
<reference evidence="3 4" key="1">
    <citation type="journal article" date="2016" name="Front. Microbiol.">
        <title>Genomic Resource of Rice Seed Associated Bacteria.</title>
        <authorList>
            <person name="Midha S."/>
            <person name="Bansal K."/>
            <person name="Sharma S."/>
            <person name="Kumar N."/>
            <person name="Patil P.P."/>
            <person name="Chaudhry V."/>
            <person name="Patil P.B."/>
        </authorList>
    </citation>
    <scope>NUCLEOTIDE SEQUENCE [LARGE SCALE GENOMIC DNA]</scope>
    <source>
        <strain evidence="3 4">NS331</strain>
    </source>
</reference>
<keyword evidence="2" id="KW-0732">Signal</keyword>
<protein>
    <recommendedName>
        <fullName evidence="5">Outer membrane protein</fullName>
    </recommendedName>
</protein>
<dbReference type="PROSITE" id="PS00695">
    <property type="entry name" value="ENT_VIR_OMP_2"/>
    <property type="match status" value="1"/>
</dbReference>
<organism evidence="3 4">
    <name type="scientific">Pseudacidovorax intermedius</name>
    <dbReference type="NCBI Taxonomy" id="433924"/>
    <lineage>
        <taxon>Bacteria</taxon>
        <taxon>Pseudomonadati</taxon>
        <taxon>Pseudomonadota</taxon>
        <taxon>Betaproteobacteria</taxon>
        <taxon>Burkholderiales</taxon>
        <taxon>Comamonadaceae</taxon>
        <taxon>Pseudacidovorax</taxon>
    </lineage>
</organism>
<dbReference type="PANTHER" id="PTHR36920:SF1">
    <property type="entry name" value="OUTER MEMBRANE PROTEIN W"/>
    <property type="match status" value="1"/>
</dbReference>
<feature type="chain" id="PRO_5007547191" description="Outer membrane protein" evidence="2">
    <location>
        <begin position="24"/>
        <end position="220"/>
    </location>
</feature>
<dbReference type="PATRIC" id="fig|433924.3.peg.3050"/>
<evidence type="ECO:0000256" key="1">
    <source>
        <dbReference type="ARBA" id="ARBA00004442"/>
    </source>
</evidence>
<dbReference type="GO" id="GO:0009279">
    <property type="term" value="C:cell outer membrane"/>
    <property type="evidence" value="ECO:0007669"/>
    <property type="project" value="UniProtKB-SubCell"/>
</dbReference>
<dbReference type="SUPFAM" id="SSF56925">
    <property type="entry name" value="OMPA-like"/>
    <property type="match status" value="1"/>
</dbReference>
<dbReference type="OrthoDB" id="9807574at2"/>
<dbReference type="InterPro" id="IPR005618">
    <property type="entry name" value="OMPW"/>
</dbReference>
<evidence type="ECO:0000313" key="3">
    <source>
        <dbReference type="EMBL" id="KTT24827.1"/>
    </source>
</evidence>
<evidence type="ECO:0000313" key="4">
    <source>
        <dbReference type="Proteomes" id="UP000072741"/>
    </source>
</evidence>
<keyword evidence="4" id="KW-1185">Reference proteome</keyword>
<name>A0A147H588_9BURK</name>
<dbReference type="RefSeq" id="WP_058641068.1">
    <property type="nucleotide sequence ID" value="NZ_LDSL01000038.1"/>
</dbReference>
<dbReference type="InterPro" id="IPR000758">
    <property type="entry name" value="Enterovir_OMP"/>
</dbReference>
<dbReference type="GO" id="GO:0055085">
    <property type="term" value="P:transmembrane transport"/>
    <property type="evidence" value="ECO:0007669"/>
    <property type="project" value="TreeGrafter"/>
</dbReference>
<dbReference type="Proteomes" id="UP000072741">
    <property type="component" value="Unassembled WGS sequence"/>
</dbReference>
<accession>A0A147H588</accession>
<feature type="signal peptide" evidence="2">
    <location>
        <begin position="1"/>
        <end position="23"/>
    </location>
</feature>
<evidence type="ECO:0008006" key="5">
    <source>
        <dbReference type="Google" id="ProtNLM"/>
    </source>
</evidence>
<dbReference type="PANTHER" id="PTHR36920">
    <property type="match status" value="1"/>
</dbReference>
<gene>
    <name evidence="3" type="ORF">NS331_05905</name>
</gene>
<comment type="subcellular location">
    <subcellularLocation>
        <location evidence="1">Cell outer membrane</location>
    </subcellularLocation>
</comment>
<dbReference type="AlphaFoldDB" id="A0A147H588"/>
<comment type="caution">
    <text evidence="3">The sequence shown here is derived from an EMBL/GenBank/DDBJ whole genome shotgun (WGS) entry which is preliminary data.</text>
</comment>
<dbReference type="GO" id="GO:0044384">
    <property type="term" value="C:host outer membrane"/>
    <property type="evidence" value="ECO:0007669"/>
    <property type="project" value="InterPro"/>
</dbReference>